<evidence type="ECO:0000256" key="3">
    <source>
        <dbReference type="ARBA" id="ARBA00022741"/>
    </source>
</evidence>
<name>A0A917AAI8_9RHOB</name>
<dbReference type="GO" id="GO:0016887">
    <property type="term" value="F:ATP hydrolysis activity"/>
    <property type="evidence" value="ECO:0007669"/>
    <property type="project" value="InterPro"/>
</dbReference>
<evidence type="ECO:0000256" key="4">
    <source>
        <dbReference type="ARBA" id="ARBA00022840"/>
    </source>
</evidence>
<dbReference type="InterPro" id="IPR003593">
    <property type="entry name" value="AAA+_ATPase"/>
</dbReference>
<organism evidence="6 7">
    <name type="scientific">Primorskyibacter flagellatus</name>
    <dbReference type="NCBI Taxonomy" id="1387277"/>
    <lineage>
        <taxon>Bacteria</taxon>
        <taxon>Pseudomonadati</taxon>
        <taxon>Pseudomonadota</taxon>
        <taxon>Alphaproteobacteria</taxon>
        <taxon>Rhodobacterales</taxon>
        <taxon>Roseobacteraceae</taxon>
        <taxon>Primorskyibacter</taxon>
    </lineage>
</organism>
<evidence type="ECO:0000259" key="5">
    <source>
        <dbReference type="PROSITE" id="PS50893"/>
    </source>
</evidence>
<proteinExistence type="inferred from homology"/>
<comment type="caution">
    <text evidence="6">The sequence shown here is derived from an EMBL/GenBank/DDBJ whole genome shotgun (WGS) entry which is preliminary data.</text>
</comment>
<accession>A0A917AAI8</accession>
<dbReference type="InterPro" id="IPR015860">
    <property type="entry name" value="ABC_transpr_TagH-like"/>
</dbReference>
<dbReference type="GO" id="GO:0016020">
    <property type="term" value="C:membrane"/>
    <property type="evidence" value="ECO:0007669"/>
    <property type="project" value="InterPro"/>
</dbReference>
<dbReference type="PANTHER" id="PTHR46743:SF2">
    <property type="entry name" value="TEICHOIC ACIDS EXPORT ATP-BINDING PROTEIN TAGH"/>
    <property type="match status" value="1"/>
</dbReference>
<dbReference type="RefSeq" id="WP_188478236.1">
    <property type="nucleotide sequence ID" value="NZ_BMFJ01000001.1"/>
</dbReference>
<dbReference type="InterPro" id="IPR027417">
    <property type="entry name" value="P-loop_NTPase"/>
</dbReference>
<dbReference type="GO" id="GO:0005524">
    <property type="term" value="F:ATP binding"/>
    <property type="evidence" value="ECO:0007669"/>
    <property type="project" value="UniProtKB-KW"/>
</dbReference>
<dbReference type="PROSITE" id="PS00211">
    <property type="entry name" value="ABC_TRANSPORTER_1"/>
    <property type="match status" value="1"/>
</dbReference>
<gene>
    <name evidence="6" type="primary">rkpS</name>
    <name evidence="6" type="ORF">GCM10011360_27600</name>
</gene>
<dbReference type="GO" id="GO:0140359">
    <property type="term" value="F:ABC-type transporter activity"/>
    <property type="evidence" value="ECO:0007669"/>
    <property type="project" value="InterPro"/>
</dbReference>
<dbReference type="InterPro" id="IPR017871">
    <property type="entry name" value="ABC_transporter-like_CS"/>
</dbReference>
<evidence type="ECO:0000256" key="1">
    <source>
        <dbReference type="ARBA" id="ARBA00005417"/>
    </source>
</evidence>
<evidence type="ECO:0000313" key="7">
    <source>
        <dbReference type="Proteomes" id="UP000612855"/>
    </source>
</evidence>
<reference evidence="7" key="1">
    <citation type="journal article" date="2019" name="Int. J. Syst. Evol. Microbiol.">
        <title>The Global Catalogue of Microorganisms (GCM) 10K type strain sequencing project: providing services to taxonomists for standard genome sequencing and annotation.</title>
        <authorList>
            <consortium name="The Broad Institute Genomics Platform"/>
            <consortium name="The Broad Institute Genome Sequencing Center for Infectious Disease"/>
            <person name="Wu L."/>
            <person name="Ma J."/>
        </authorList>
    </citation>
    <scope>NUCLEOTIDE SEQUENCE [LARGE SCALE GENOMIC DNA]</scope>
    <source>
        <strain evidence="7">CGMCC 1.12664</strain>
    </source>
</reference>
<dbReference type="SMART" id="SM00382">
    <property type="entry name" value="AAA"/>
    <property type="match status" value="1"/>
</dbReference>
<dbReference type="PROSITE" id="PS50893">
    <property type="entry name" value="ABC_TRANSPORTER_2"/>
    <property type="match status" value="1"/>
</dbReference>
<keyword evidence="4 6" id="KW-0067">ATP-binding</keyword>
<keyword evidence="3" id="KW-0547">Nucleotide-binding</keyword>
<dbReference type="AlphaFoldDB" id="A0A917AAI8"/>
<evidence type="ECO:0000256" key="2">
    <source>
        <dbReference type="ARBA" id="ARBA00022448"/>
    </source>
</evidence>
<dbReference type="CDD" id="cd03220">
    <property type="entry name" value="ABC_KpsT_Wzt"/>
    <property type="match status" value="1"/>
</dbReference>
<sequence length="228" mass="24896">MTGNVVLEHVDKSFRLRGTRTVVARDLCFAFPDGQAMALLGRNGAGKSSLLRMIAGSSDPDSGRILRHGSVSWPVGFQGSFHPDLTGLENARFAARVYGIDTGEMSDFVEEFAGLGAHFRLPVRSYSAGMKARLAFAVSMAVPFDTYLIDEVTSVGDGAFRQRSEDMLRARLARASAIVVSHSMDLLTRICTSGAVLENGRLFFYARVARAIEHHQALMQGRLPPWMA</sequence>
<dbReference type="Proteomes" id="UP000612855">
    <property type="component" value="Unassembled WGS sequence"/>
</dbReference>
<comment type="similarity">
    <text evidence="1">Belongs to the ABC transporter superfamily.</text>
</comment>
<protein>
    <submittedName>
        <fullName evidence="6">ATP-binding protein</fullName>
    </submittedName>
</protein>
<evidence type="ECO:0000313" key="6">
    <source>
        <dbReference type="EMBL" id="GGE38281.1"/>
    </source>
</evidence>
<dbReference type="Gene3D" id="3.40.50.300">
    <property type="entry name" value="P-loop containing nucleotide triphosphate hydrolases"/>
    <property type="match status" value="1"/>
</dbReference>
<dbReference type="InterPro" id="IPR050683">
    <property type="entry name" value="Bact_Polysacc_Export_ATP-bd"/>
</dbReference>
<dbReference type="PANTHER" id="PTHR46743">
    <property type="entry name" value="TEICHOIC ACIDS EXPORT ATP-BINDING PROTEIN TAGH"/>
    <property type="match status" value="1"/>
</dbReference>
<keyword evidence="7" id="KW-1185">Reference proteome</keyword>
<feature type="domain" description="ABC transporter" evidence="5">
    <location>
        <begin position="5"/>
        <end position="224"/>
    </location>
</feature>
<dbReference type="Pfam" id="PF00005">
    <property type="entry name" value="ABC_tran"/>
    <property type="match status" value="1"/>
</dbReference>
<dbReference type="InterPro" id="IPR003439">
    <property type="entry name" value="ABC_transporter-like_ATP-bd"/>
</dbReference>
<keyword evidence="2" id="KW-0813">Transport</keyword>
<dbReference type="EMBL" id="BMFJ01000001">
    <property type="protein sequence ID" value="GGE38281.1"/>
    <property type="molecule type" value="Genomic_DNA"/>
</dbReference>
<dbReference type="SUPFAM" id="SSF52540">
    <property type="entry name" value="P-loop containing nucleoside triphosphate hydrolases"/>
    <property type="match status" value="1"/>
</dbReference>